<dbReference type="InterPro" id="IPR003439">
    <property type="entry name" value="ABC_transporter-like_ATP-bd"/>
</dbReference>
<keyword evidence="5" id="KW-0378">Hydrolase</keyword>
<dbReference type="GO" id="GO:0005886">
    <property type="term" value="C:plasma membrane"/>
    <property type="evidence" value="ECO:0007669"/>
    <property type="project" value="TreeGrafter"/>
</dbReference>
<name>A0A3S4TYQ6_9ACTN</name>
<dbReference type="InterPro" id="IPR027417">
    <property type="entry name" value="P-loop_NTPase"/>
</dbReference>
<keyword evidence="2 5" id="KW-0067">ATP-binding</keyword>
<evidence type="ECO:0000256" key="2">
    <source>
        <dbReference type="ARBA" id="ARBA00022840"/>
    </source>
</evidence>
<dbReference type="EMBL" id="LR134406">
    <property type="protein sequence ID" value="VEH69275.1"/>
    <property type="molecule type" value="Genomic_DNA"/>
</dbReference>
<evidence type="ECO:0000313" key="5">
    <source>
        <dbReference type="EMBL" id="VEH69275.1"/>
    </source>
</evidence>
<dbReference type="Proteomes" id="UP000677180">
    <property type="component" value="Chromosome"/>
</dbReference>
<dbReference type="Gene3D" id="3.40.50.300">
    <property type="entry name" value="P-loop containing nucleotide triphosphate hydrolases"/>
    <property type="match status" value="1"/>
</dbReference>
<evidence type="ECO:0000259" key="3">
    <source>
        <dbReference type="PROSITE" id="PS50893"/>
    </source>
</evidence>
<dbReference type="SMART" id="SM00382">
    <property type="entry name" value="AAA"/>
    <property type="match status" value="1"/>
</dbReference>
<organism evidence="5 6">
    <name type="scientific">Arachnia propionica</name>
    <dbReference type="NCBI Taxonomy" id="1750"/>
    <lineage>
        <taxon>Bacteria</taxon>
        <taxon>Bacillati</taxon>
        <taxon>Actinomycetota</taxon>
        <taxon>Actinomycetes</taxon>
        <taxon>Propionibacteriales</taxon>
        <taxon>Propionibacteriaceae</taxon>
        <taxon>Arachnia</taxon>
    </lineage>
</organism>
<gene>
    <name evidence="5" type="primary">yxeO</name>
    <name evidence="4" type="ORF">J5A53_12965</name>
    <name evidence="5" type="ORF">NCTC12967_00540</name>
</gene>
<evidence type="ECO:0000256" key="1">
    <source>
        <dbReference type="ARBA" id="ARBA00022741"/>
    </source>
</evidence>
<dbReference type="PROSITE" id="PS00211">
    <property type="entry name" value="ABC_TRANSPORTER_1"/>
    <property type="match status" value="1"/>
</dbReference>
<dbReference type="Proteomes" id="UP000273044">
    <property type="component" value="Chromosome"/>
</dbReference>
<evidence type="ECO:0000313" key="6">
    <source>
        <dbReference type="Proteomes" id="UP000273044"/>
    </source>
</evidence>
<dbReference type="GO" id="GO:0005524">
    <property type="term" value="F:ATP binding"/>
    <property type="evidence" value="ECO:0007669"/>
    <property type="project" value="UniProtKB-KW"/>
</dbReference>
<feature type="domain" description="ABC transporter" evidence="3">
    <location>
        <begin position="3"/>
        <end position="209"/>
    </location>
</feature>
<protein>
    <submittedName>
        <fullName evidence="4">ATP-binding cassette domain-containing protein</fullName>
    </submittedName>
    <submittedName>
        <fullName evidence="5">Probable amino-acid import ATP-binding protein YxeO</fullName>
        <ecNumber evidence="5">3.6.3.-</ecNumber>
    </submittedName>
</protein>
<dbReference type="SUPFAM" id="SSF52540">
    <property type="entry name" value="P-loop containing nucleoside triphosphate hydrolases"/>
    <property type="match status" value="1"/>
</dbReference>
<dbReference type="PANTHER" id="PTHR24220">
    <property type="entry name" value="IMPORT ATP-BINDING PROTEIN"/>
    <property type="match status" value="1"/>
</dbReference>
<dbReference type="Pfam" id="PF00005">
    <property type="entry name" value="ABC_tran"/>
    <property type="match status" value="1"/>
</dbReference>
<dbReference type="InterPro" id="IPR017871">
    <property type="entry name" value="ABC_transporter-like_CS"/>
</dbReference>
<reference evidence="5 6" key="1">
    <citation type="submission" date="2018-12" db="EMBL/GenBank/DDBJ databases">
        <authorList>
            <consortium name="Pathogen Informatics"/>
        </authorList>
    </citation>
    <scope>NUCLEOTIDE SEQUENCE [LARGE SCALE GENOMIC DNA]</scope>
    <source>
        <strain evidence="5 6">NCTC12967</strain>
    </source>
</reference>
<keyword evidence="1" id="KW-0547">Nucleotide-binding</keyword>
<reference evidence="4" key="2">
    <citation type="submission" date="2021-03" db="EMBL/GenBank/DDBJ databases">
        <title>Human Oral Microbial Genomes.</title>
        <authorList>
            <person name="Johnston C.D."/>
            <person name="Chen T."/>
            <person name="Dewhirst F.E."/>
        </authorList>
    </citation>
    <scope>NUCLEOTIDE SEQUENCE</scope>
    <source>
        <strain evidence="4">F0714</strain>
    </source>
</reference>
<dbReference type="OMA" id="CMGLLER"/>
<dbReference type="InterPro" id="IPR015854">
    <property type="entry name" value="ABC_transpr_LolD-like"/>
</dbReference>
<dbReference type="AlphaFoldDB" id="A0A3S4TYQ6"/>
<keyword evidence="6" id="KW-1185">Reference proteome</keyword>
<evidence type="ECO:0000313" key="4">
    <source>
        <dbReference type="EMBL" id="QUC10667.1"/>
    </source>
</evidence>
<dbReference type="InterPro" id="IPR003593">
    <property type="entry name" value="AAA+_ATPase"/>
</dbReference>
<proteinExistence type="predicted"/>
<dbReference type="EC" id="3.6.3.-" evidence="5"/>
<dbReference type="PROSITE" id="PS50893">
    <property type="entry name" value="ABC_TRANSPORTER_2"/>
    <property type="match status" value="1"/>
</dbReference>
<sequence>MVLVVSSLKKSFGSRVLWENIDLRAERGTLTGLIGASGSGKSTLLNCIGLLTAPDGGRISFDGVELLEMGSTRRRIFRRDTLGYLFQNYALMEDATVKENLAVAMRGRKDTGRMREALESVGLADRLNTRVATLSGGEQQRVALARIMVKAAKLILADEPTGALDPTNAGIVMGHIRAIADQGSCVVIATHDPFVMDGCDQLLNLDEGV</sequence>
<accession>A0A3S4TYQ6</accession>
<dbReference type="PANTHER" id="PTHR24220:SF86">
    <property type="entry name" value="ABC TRANSPORTER ABCH.1"/>
    <property type="match status" value="1"/>
</dbReference>
<dbReference type="GeneID" id="64406036"/>
<dbReference type="GO" id="GO:0016887">
    <property type="term" value="F:ATP hydrolysis activity"/>
    <property type="evidence" value="ECO:0007669"/>
    <property type="project" value="InterPro"/>
</dbReference>
<dbReference type="EMBL" id="CP072385">
    <property type="protein sequence ID" value="QUC10667.1"/>
    <property type="molecule type" value="Genomic_DNA"/>
</dbReference>
<dbReference type="RefSeq" id="WP_014845673.1">
    <property type="nucleotide sequence ID" value="NZ_CAJZDL010000145.1"/>
</dbReference>
<dbReference type="GO" id="GO:0022857">
    <property type="term" value="F:transmembrane transporter activity"/>
    <property type="evidence" value="ECO:0007669"/>
    <property type="project" value="TreeGrafter"/>
</dbReference>